<dbReference type="EMBL" id="QZWG01000015">
    <property type="protein sequence ID" value="RZB65779.1"/>
    <property type="molecule type" value="Genomic_DNA"/>
</dbReference>
<dbReference type="GO" id="GO:0033962">
    <property type="term" value="P:P-body assembly"/>
    <property type="evidence" value="ECO:0007669"/>
    <property type="project" value="TreeGrafter"/>
</dbReference>
<dbReference type="GO" id="GO:0000932">
    <property type="term" value="C:P-body"/>
    <property type="evidence" value="ECO:0007669"/>
    <property type="project" value="TreeGrafter"/>
</dbReference>
<dbReference type="PANTHER" id="PTHR13586">
    <property type="entry name" value="SCD6 PROTEIN-RELATED"/>
    <property type="match status" value="1"/>
</dbReference>
<keyword evidence="3" id="KW-1185">Reference proteome</keyword>
<dbReference type="PANTHER" id="PTHR13586:SF0">
    <property type="entry name" value="TRAILER HITCH, ISOFORM H"/>
    <property type="match status" value="1"/>
</dbReference>
<evidence type="ECO:0000259" key="1">
    <source>
        <dbReference type="Pfam" id="PF12701"/>
    </source>
</evidence>
<protein>
    <submittedName>
        <fullName evidence="2">Protein decapping 5</fullName>
    </submittedName>
</protein>
<feature type="domain" description="Lsm14-like N-terminal" evidence="1">
    <location>
        <begin position="16"/>
        <end position="43"/>
    </location>
</feature>
<dbReference type="InterPro" id="IPR010920">
    <property type="entry name" value="LSM_dom_sf"/>
</dbReference>
<dbReference type="Proteomes" id="UP000289340">
    <property type="component" value="Chromosome 15"/>
</dbReference>
<evidence type="ECO:0000313" key="2">
    <source>
        <dbReference type="EMBL" id="RZB65779.1"/>
    </source>
</evidence>
<dbReference type="SUPFAM" id="SSF50182">
    <property type="entry name" value="Sm-like ribonucleoproteins"/>
    <property type="match status" value="1"/>
</dbReference>
<organism evidence="2 3">
    <name type="scientific">Glycine soja</name>
    <name type="common">Wild soybean</name>
    <dbReference type="NCBI Taxonomy" id="3848"/>
    <lineage>
        <taxon>Eukaryota</taxon>
        <taxon>Viridiplantae</taxon>
        <taxon>Streptophyta</taxon>
        <taxon>Embryophyta</taxon>
        <taxon>Tracheophyta</taxon>
        <taxon>Spermatophyta</taxon>
        <taxon>Magnoliopsida</taxon>
        <taxon>eudicotyledons</taxon>
        <taxon>Gunneridae</taxon>
        <taxon>Pentapetalae</taxon>
        <taxon>rosids</taxon>
        <taxon>fabids</taxon>
        <taxon>Fabales</taxon>
        <taxon>Fabaceae</taxon>
        <taxon>Papilionoideae</taxon>
        <taxon>50 kb inversion clade</taxon>
        <taxon>NPAAA clade</taxon>
        <taxon>indigoferoid/millettioid clade</taxon>
        <taxon>Phaseoleae</taxon>
        <taxon>Glycine</taxon>
        <taxon>Glycine subgen. Soja</taxon>
    </lineage>
</organism>
<evidence type="ECO:0000313" key="3">
    <source>
        <dbReference type="Proteomes" id="UP000289340"/>
    </source>
</evidence>
<dbReference type="GO" id="GO:0034063">
    <property type="term" value="P:stress granule assembly"/>
    <property type="evidence" value="ECO:0007669"/>
    <property type="project" value="TreeGrafter"/>
</dbReference>
<dbReference type="Gene3D" id="2.30.30.100">
    <property type="match status" value="1"/>
</dbReference>
<accession>A0A445GWZ5</accession>
<dbReference type="Pfam" id="PF12701">
    <property type="entry name" value="LSM14"/>
    <property type="match status" value="1"/>
</dbReference>
<dbReference type="GO" id="GO:0003729">
    <property type="term" value="F:mRNA binding"/>
    <property type="evidence" value="ECO:0007669"/>
    <property type="project" value="TreeGrafter"/>
</dbReference>
<reference evidence="2 3" key="1">
    <citation type="submission" date="2018-09" db="EMBL/GenBank/DDBJ databases">
        <title>A high-quality reference genome of wild soybean provides a powerful tool to mine soybean genomes.</title>
        <authorList>
            <person name="Xie M."/>
            <person name="Chung C.Y.L."/>
            <person name="Li M.-W."/>
            <person name="Wong F.-L."/>
            <person name="Chan T.-F."/>
            <person name="Lam H.-M."/>
        </authorList>
    </citation>
    <scope>NUCLEOTIDE SEQUENCE [LARGE SCALE GENOMIC DNA]</scope>
    <source>
        <strain evidence="3">cv. W05</strain>
        <tissue evidence="2">Hypocotyl of etiolated seedlings</tissue>
    </source>
</reference>
<name>A0A445GWZ5_GLYSO</name>
<comment type="caution">
    <text evidence="2">The sequence shown here is derived from an EMBL/GenBank/DDBJ whole genome shotgun (WGS) entry which is preliminary data.</text>
</comment>
<dbReference type="InterPro" id="IPR025609">
    <property type="entry name" value="Lsm14-like_N"/>
</dbReference>
<gene>
    <name evidence="2" type="ORF">D0Y65_041726</name>
</gene>
<proteinExistence type="predicted"/>
<dbReference type="AlphaFoldDB" id="A0A445GWZ5"/>
<sequence>MASESASRSTSMADSYIGSLTSLTSKSEIKYEGILYHINTEESNQGSDESMMAKAAMMGGVLSGKSTVVGAQLG</sequence>